<dbReference type="PROSITE" id="PS51782">
    <property type="entry name" value="LYSM"/>
    <property type="match status" value="1"/>
</dbReference>
<sequence length="227" mass="25597">MKYVVKSGDSLSRIGEKFGVSVSQLQQWNGIKNPDFILVGQELMIMKELNDTLTRKITRSQLEAIGWSNFSEQIINDLNQCINVYRITELNPLQHFISQCSHESGCGKWRIELASGEAYEGRSDLGNVFSGDGRKFKGAGFIQLTGRYNYTQFSLSIADPEVVNQGVTYVAERYPWSSAGYWWEANGMNNFCLLSPTVEQVTFKVNGGYNGLASRKSYYEKCCEVIS</sequence>
<gene>
    <name evidence="3" type="ORF">BTN92_08410</name>
    <name evidence="2" type="ORF">HI921_14990</name>
</gene>
<dbReference type="SUPFAM" id="SSF53955">
    <property type="entry name" value="Lysozyme-like"/>
    <property type="match status" value="1"/>
</dbReference>
<dbReference type="InterPro" id="IPR023346">
    <property type="entry name" value="Lysozyme-like_dom_sf"/>
</dbReference>
<dbReference type="PANTHER" id="PTHR34408:SF1">
    <property type="entry name" value="GLYCOSYL HYDROLASE FAMILY 19 DOMAIN-CONTAINING PROTEIN HI_1415"/>
    <property type="match status" value="1"/>
</dbReference>
<evidence type="ECO:0000259" key="1">
    <source>
        <dbReference type="PROSITE" id="PS51782"/>
    </source>
</evidence>
<accession>A0A1V2UI75</accession>
<evidence type="ECO:0000313" key="5">
    <source>
        <dbReference type="Proteomes" id="UP000557857"/>
    </source>
</evidence>
<dbReference type="SUPFAM" id="SSF54106">
    <property type="entry name" value="LysM domain"/>
    <property type="match status" value="1"/>
</dbReference>
<dbReference type="PANTHER" id="PTHR34408">
    <property type="entry name" value="FAMILY PROTEIN, PUTATIVE-RELATED"/>
    <property type="match status" value="1"/>
</dbReference>
<dbReference type="SMART" id="SM00257">
    <property type="entry name" value="LysM"/>
    <property type="match status" value="1"/>
</dbReference>
<dbReference type="Pfam" id="PF01476">
    <property type="entry name" value="LysM"/>
    <property type="match status" value="1"/>
</dbReference>
<dbReference type="CDD" id="cd00118">
    <property type="entry name" value="LysM"/>
    <property type="match status" value="1"/>
</dbReference>
<reference evidence="2 5" key="2">
    <citation type="submission" date="2020-04" db="EMBL/GenBank/DDBJ databases">
        <authorList>
            <person name="Abaymova A."/>
            <person name="Teymurazov M."/>
            <person name="Tazyna O."/>
            <person name="Chatushin Y."/>
            <person name="Svetoch E."/>
            <person name="Pereligyn V."/>
            <person name="Pohylenko V."/>
            <person name="Platonov M."/>
            <person name="Kartsev N."/>
            <person name="Skryabin Y."/>
            <person name="Sizova A."/>
            <person name="Solomentsev V."/>
            <person name="Kislichkina A."/>
            <person name="Bogun A."/>
        </authorList>
    </citation>
    <scope>NUCLEOTIDE SEQUENCE [LARGE SCALE GENOMIC DNA]</scope>
    <source>
        <strain evidence="2">SCPM-O-B-8398</strain>
        <strain evidence="5">SCPM-O-B-8398 (E28)</strain>
    </source>
</reference>
<dbReference type="Proteomes" id="UP000557857">
    <property type="component" value="Unassembled WGS sequence"/>
</dbReference>
<evidence type="ECO:0000313" key="4">
    <source>
        <dbReference type="Proteomes" id="UP000189299"/>
    </source>
</evidence>
<evidence type="ECO:0000313" key="2">
    <source>
        <dbReference type="EMBL" id="NMP59745.1"/>
    </source>
</evidence>
<dbReference type="EMBL" id="JABCAG010000081">
    <property type="protein sequence ID" value="NMP59745.1"/>
    <property type="molecule type" value="Genomic_DNA"/>
</dbReference>
<dbReference type="EMBL" id="MSTR01000007">
    <property type="protein sequence ID" value="ONN43081.1"/>
    <property type="molecule type" value="Genomic_DNA"/>
</dbReference>
<dbReference type="AlphaFoldDB" id="A0A1V2UI75"/>
<dbReference type="RefSeq" id="WP_062804742.1">
    <property type="nucleotide sequence ID" value="NZ_CABMMO010000007.1"/>
</dbReference>
<proteinExistence type="predicted"/>
<dbReference type="InterPro" id="IPR018392">
    <property type="entry name" value="LysM"/>
</dbReference>
<name>A0A1V2UI75_ENTMU</name>
<evidence type="ECO:0000313" key="3">
    <source>
        <dbReference type="EMBL" id="ONN43081.1"/>
    </source>
</evidence>
<comment type="caution">
    <text evidence="3">The sequence shown here is derived from an EMBL/GenBank/DDBJ whole genome shotgun (WGS) entry which is preliminary data.</text>
</comment>
<dbReference type="Proteomes" id="UP000189299">
    <property type="component" value="Unassembled WGS sequence"/>
</dbReference>
<dbReference type="Gene3D" id="1.10.530.10">
    <property type="match status" value="1"/>
</dbReference>
<organism evidence="3 4">
    <name type="scientific">Enterococcus mundtii</name>
    <dbReference type="NCBI Taxonomy" id="53346"/>
    <lineage>
        <taxon>Bacteria</taxon>
        <taxon>Bacillati</taxon>
        <taxon>Bacillota</taxon>
        <taxon>Bacilli</taxon>
        <taxon>Lactobacillales</taxon>
        <taxon>Enterococcaceae</taxon>
        <taxon>Enterococcus</taxon>
    </lineage>
</organism>
<protein>
    <submittedName>
        <fullName evidence="3">Endopeptidase</fullName>
    </submittedName>
    <submittedName>
        <fullName evidence="2">LysM peptidoglycan-binding domain-containing protein</fullName>
    </submittedName>
</protein>
<feature type="domain" description="LysM" evidence="1">
    <location>
        <begin position="1"/>
        <end position="45"/>
    </location>
</feature>
<dbReference type="Gene3D" id="3.10.350.10">
    <property type="entry name" value="LysM domain"/>
    <property type="match status" value="1"/>
</dbReference>
<dbReference type="OrthoDB" id="2156809at2"/>
<dbReference type="InterPro" id="IPR036779">
    <property type="entry name" value="LysM_dom_sf"/>
</dbReference>
<dbReference type="InterPro" id="IPR052354">
    <property type="entry name" value="Cell_Wall_Dynamics_Protein"/>
</dbReference>
<reference evidence="3 4" key="1">
    <citation type="submission" date="2016-12" db="EMBL/GenBank/DDBJ databases">
        <authorList>
            <person name="Song W.-J."/>
            <person name="Kurnit D.M."/>
        </authorList>
    </citation>
    <scope>NUCLEOTIDE SEQUENCE [LARGE SCALE GENOMIC DNA]</scope>
    <source>
        <strain evidence="3 4">CGB1038-1_S1</strain>
    </source>
</reference>